<dbReference type="RefSeq" id="WP_248352281.1">
    <property type="nucleotide sequence ID" value="NZ_AP025591.1"/>
</dbReference>
<dbReference type="SUPFAM" id="SSF53756">
    <property type="entry name" value="UDP-Glycosyltransferase/glycogen phosphorylase"/>
    <property type="match status" value="1"/>
</dbReference>
<dbReference type="EMBL" id="AP025591">
    <property type="protein sequence ID" value="BDG03906.1"/>
    <property type="molecule type" value="Genomic_DNA"/>
</dbReference>
<dbReference type="PANTHER" id="PTHR12526:SF640">
    <property type="entry name" value="COLANIC ACID BIOSYNTHESIS GLYCOSYLTRANSFERASE WCAL-RELATED"/>
    <property type="match status" value="1"/>
</dbReference>
<keyword evidence="3" id="KW-0808">Transferase</keyword>
<dbReference type="CDD" id="cd03801">
    <property type="entry name" value="GT4_PimA-like"/>
    <property type="match status" value="1"/>
</dbReference>
<dbReference type="Pfam" id="PF13692">
    <property type="entry name" value="Glyco_trans_1_4"/>
    <property type="match status" value="1"/>
</dbReference>
<gene>
    <name evidence="5" type="ORF">AMOR_29020</name>
</gene>
<keyword evidence="2" id="KW-0328">Glycosyltransferase</keyword>
<evidence type="ECO:0000313" key="6">
    <source>
        <dbReference type="Proteomes" id="UP001162891"/>
    </source>
</evidence>
<evidence type="ECO:0000256" key="1">
    <source>
        <dbReference type="ARBA" id="ARBA00009481"/>
    </source>
</evidence>
<organism evidence="5 6">
    <name type="scientific">Anaeromyxobacter oryzae</name>
    <dbReference type="NCBI Taxonomy" id="2918170"/>
    <lineage>
        <taxon>Bacteria</taxon>
        <taxon>Pseudomonadati</taxon>
        <taxon>Myxococcota</taxon>
        <taxon>Myxococcia</taxon>
        <taxon>Myxococcales</taxon>
        <taxon>Cystobacterineae</taxon>
        <taxon>Anaeromyxobacteraceae</taxon>
        <taxon>Anaeromyxobacter</taxon>
    </lineage>
</organism>
<comment type="similarity">
    <text evidence="1">Belongs to the glycosyltransferase group 1 family. Glycosyltransferase 4 subfamily.</text>
</comment>
<dbReference type="Gene3D" id="3.40.50.2000">
    <property type="entry name" value="Glycogen Phosphorylase B"/>
    <property type="match status" value="2"/>
</dbReference>
<evidence type="ECO:0000256" key="2">
    <source>
        <dbReference type="ARBA" id="ARBA00022676"/>
    </source>
</evidence>
<sequence length="385" mass="41263">MRGRPLSIAYVHYGAQSGVTAAVSDALARRGHDVQLVTPTGGLEPRDPATRRLRPMPAVALHLALAAARFGRLALRHRWNTTYAWDHHARRAGELLATLRPTPDLVLQNGALFAPGLPPRLPYALLLDHTRALAMRSPPWPRAGLEPPPDYGARWRAREAAVYRGARLLATFSENVARSLVADYGVDPARIAVVGAGANVFPAAAPRLDDGRTVLFVGKDFERKGGRILLDAFVRLRSSVPKARLLVAGPAVLPPLPEGAFHIGPVAFDELPDLLAQATVFALPTLREPFGIAYLDAMACAVPCVGTRIEAVPEIVQDGETGLLVPPGDAVALACALERLLDDPLRARAMGARGRARVAGRFLWSHAADRLERALQRAVGRGAAA</sequence>
<protein>
    <recommendedName>
        <fullName evidence="4">Glycosyltransferase subfamily 4-like N-terminal domain-containing protein</fullName>
    </recommendedName>
</protein>
<name>A0ABN6MSK3_9BACT</name>
<dbReference type="Pfam" id="PF13439">
    <property type="entry name" value="Glyco_transf_4"/>
    <property type="match status" value="1"/>
</dbReference>
<dbReference type="InterPro" id="IPR028098">
    <property type="entry name" value="Glyco_trans_4-like_N"/>
</dbReference>
<dbReference type="Proteomes" id="UP001162891">
    <property type="component" value="Chromosome"/>
</dbReference>
<evidence type="ECO:0000259" key="4">
    <source>
        <dbReference type="Pfam" id="PF13439"/>
    </source>
</evidence>
<evidence type="ECO:0000256" key="3">
    <source>
        <dbReference type="ARBA" id="ARBA00022679"/>
    </source>
</evidence>
<feature type="domain" description="Glycosyltransferase subfamily 4-like N-terminal" evidence="4">
    <location>
        <begin position="20"/>
        <end position="197"/>
    </location>
</feature>
<reference evidence="6" key="1">
    <citation type="journal article" date="2022" name="Int. J. Syst. Evol. Microbiol.">
        <title>Anaeromyxobacter oryzae sp. nov., Anaeromyxobacter diazotrophicus sp. nov. and Anaeromyxobacter paludicola sp. nov., isolated from paddy soils.</title>
        <authorList>
            <person name="Itoh H."/>
            <person name="Xu Z."/>
            <person name="Mise K."/>
            <person name="Masuda Y."/>
            <person name="Ushijima N."/>
            <person name="Hayakawa C."/>
            <person name="Shiratori Y."/>
            <person name="Senoo K."/>
        </authorList>
    </citation>
    <scope>NUCLEOTIDE SEQUENCE [LARGE SCALE GENOMIC DNA]</scope>
    <source>
        <strain evidence="6">Red232</strain>
    </source>
</reference>
<evidence type="ECO:0000313" key="5">
    <source>
        <dbReference type="EMBL" id="BDG03906.1"/>
    </source>
</evidence>
<accession>A0ABN6MSK3</accession>
<proteinExistence type="inferred from homology"/>
<dbReference type="PANTHER" id="PTHR12526">
    <property type="entry name" value="GLYCOSYLTRANSFERASE"/>
    <property type="match status" value="1"/>
</dbReference>
<keyword evidence="6" id="KW-1185">Reference proteome</keyword>